<dbReference type="EMBL" id="JAIWYP010000009">
    <property type="protein sequence ID" value="KAH3778970.1"/>
    <property type="molecule type" value="Genomic_DNA"/>
</dbReference>
<evidence type="ECO:0000313" key="2">
    <source>
        <dbReference type="EMBL" id="KAH3778970.1"/>
    </source>
</evidence>
<evidence type="ECO:0000256" key="1">
    <source>
        <dbReference type="SAM" id="MobiDB-lite"/>
    </source>
</evidence>
<name>A0A9D4ILM7_DREPO</name>
<protein>
    <submittedName>
        <fullName evidence="2">Uncharacterized protein</fullName>
    </submittedName>
</protein>
<evidence type="ECO:0000313" key="3">
    <source>
        <dbReference type="Proteomes" id="UP000828390"/>
    </source>
</evidence>
<proteinExistence type="predicted"/>
<accession>A0A9D4ILM7</accession>
<organism evidence="2 3">
    <name type="scientific">Dreissena polymorpha</name>
    <name type="common">Zebra mussel</name>
    <name type="synonym">Mytilus polymorpha</name>
    <dbReference type="NCBI Taxonomy" id="45954"/>
    <lineage>
        <taxon>Eukaryota</taxon>
        <taxon>Metazoa</taxon>
        <taxon>Spiralia</taxon>
        <taxon>Lophotrochozoa</taxon>
        <taxon>Mollusca</taxon>
        <taxon>Bivalvia</taxon>
        <taxon>Autobranchia</taxon>
        <taxon>Heteroconchia</taxon>
        <taxon>Euheterodonta</taxon>
        <taxon>Imparidentia</taxon>
        <taxon>Neoheterodontei</taxon>
        <taxon>Myida</taxon>
        <taxon>Dreissenoidea</taxon>
        <taxon>Dreissenidae</taxon>
        <taxon>Dreissena</taxon>
    </lineage>
</organism>
<dbReference type="AlphaFoldDB" id="A0A9D4ILM7"/>
<sequence>MASLSVDETLSSMDELDAISVMEFSIPVQNRFTQRQNGGIGSSDGFQTVQRKPKRKNE</sequence>
<reference evidence="2" key="1">
    <citation type="journal article" date="2019" name="bioRxiv">
        <title>The Genome of the Zebra Mussel, Dreissena polymorpha: A Resource for Invasive Species Research.</title>
        <authorList>
            <person name="McCartney M.A."/>
            <person name="Auch B."/>
            <person name="Kono T."/>
            <person name="Mallez S."/>
            <person name="Zhang Y."/>
            <person name="Obille A."/>
            <person name="Becker A."/>
            <person name="Abrahante J.E."/>
            <person name="Garbe J."/>
            <person name="Badalamenti J.P."/>
            <person name="Herman A."/>
            <person name="Mangelson H."/>
            <person name="Liachko I."/>
            <person name="Sullivan S."/>
            <person name="Sone E.D."/>
            <person name="Koren S."/>
            <person name="Silverstein K.A.T."/>
            <person name="Beckman K.B."/>
            <person name="Gohl D.M."/>
        </authorList>
    </citation>
    <scope>NUCLEOTIDE SEQUENCE</scope>
    <source>
        <strain evidence="2">Duluth1</strain>
        <tissue evidence="2">Whole animal</tissue>
    </source>
</reference>
<dbReference type="Proteomes" id="UP000828390">
    <property type="component" value="Unassembled WGS sequence"/>
</dbReference>
<gene>
    <name evidence="2" type="ORF">DPMN_180449</name>
</gene>
<keyword evidence="3" id="KW-1185">Reference proteome</keyword>
<reference evidence="2" key="2">
    <citation type="submission" date="2020-11" db="EMBL/GenBank/DDBJ databases">
        <authorList>
            <person name="McCartney M.A."/>
            <person name="Auch B."/>
            <person name="Kono T."/>
            <person name="Mallez S."/>
            <person name="Becker A."/>
            <person name="Gohl D.M."/>
            <person name="Silverstein K.A.T."/>
            <person name="Koren S."/>
            <person name="Bechman K.B."/>
            <person name="Herman A."/>
            <person name="Abrahante J.E."/>
            <person name="Garbe J."/>
        </authorList>
    </citation>
    <scope>NUCLEOTIDE SEQUENCE</scope>
    <source>
        <strain evidence="2">Duluth1</strain>
        <tissue evidence="2">Whole animal</tissue>
    </source>
</reference>
<comment type="caution">
    <text evidence="2">The sequence shown here is derived from an EMBL/GenBank/DDBJ whole genome shotgun (WGS) entry which is preliminary data.</text>
</comment>
<feature type="region of interest" description="Disordered" evidence="1">
    <location>
        <begin position="33"/>
        <end position="58"/>
    </location>
</feature>